<reference evidence="2 3" key="2">
    <citation type="journal article" date="2012" name="J. Bacteriol.">
        <title>Genome Sequence of Edwardsiella ictaluri 93-146, a Strain Associated with a Natural Channel Catfish Outbreak of Enteric Septicemia of Catfish.</title>
        <authorList>
            <person name="Williams M.L."/>
            <person name="Gillaspy A.F."/>
            <person name="Dyer D.W."/>
            <person name="Thune R.L."/>
            <person name="Waldbieser G.C."/>
            <person name="Schuster S.C."/>
            <person name="Gipson J."/>
            <person name="Zaitshik J."/>
            <person name="Landry C."/>
            <person name="Banes M.M."/>
            <person name="Lawrence M.L."/>
        </authorList>
    </citation>
    <scope>NUCLEOTIDE SEQUENCE [LARGE SCALE GENOMIC DNA]</scope>
    <source>
        <strain evidence="2 3">93-146</strain>
    </source>
</reference>
<keyword evidence="1" id="KW-1133">Transmembrane helix</keyword>
<reference evidence="3" key="1">
    <citation type="submission" date="2009-03" db="EMBL/GenBank/DDBJ databases">
        <title>Complete genome sequence of Edwardsiella ictaluri 93-146.</title>
        <authorList>
            <person name="Williams M.L."/>
            <person name="Gillaspy A.F."/>
            <person name="Dyer D.W."/>
            <person name="Thune R.L."/>
            <person name="Waldbieser G.C."/>
            <person name="Schuster S.C."/>
            <person name="Gipson J."/>
            <person name="Zaitshik J."/>
            <person name="Landry C."/>
            <person name="Lawrence M.L."/>
        </authorList>
    </citation>
    <scope>NUCLEOTIDE SEQUENCE [LARGE SCALE GENOMIC DNA]</scope>
    <source>
        <strain evidence="3">93-146</strain>
    </source>
</reference>
<evidence type="ECO:0000256" key="1">
    <source>
        <dbReference type="SAM" id="Phobius"/>
    </source>
</evidence>
<gene>
    <name evidence="2" type="ordered locus">NT01EI_3310</name>
</gene>
<protein>
    <submittedName>
        <fullName evidence="2">Uncharacterized protein</fullName>
    </submittedName>
</protein>
<keyword evidence="1" id="KW-0472">Membrane</keyword>
<name>C5B921_EDWI9</name>
<proteinExistence type="predicted"/>
<accession>C5B921</accession>
<evidence type="ECO:0000313" key="2">
    <source>
        <dbReference type="EMBL" id="ACR70449.1"/>
    </source>
</evidence>
<evidence type="ECO:0000313" key="3">
    <source>
        <dbReference type="Proteomes" id="UP000001485"/>
    </source>
</evidence>
<dbReference type="Proteomes" id="UP000001485">
    <property type="component" value="Chromosome"/>
</dbReference>
<dbReference type="AlphaFoldDB" id="C5B921"/>
<sequence>MMLGGAYISEQMNNVVKKTSKNKEGEKSENGIKICIDVFILFFCFFHIGFDYFCCYRFYLFT</sequence>
<dbReference type="KEGG" id="eic:NT01EI_3310"/>
<dbReference type="EMBL" id="CP001600">
    <property type="protein sequence ID" value="ACR70449.1"/>
    <property type="molecule type" value="Genomic_DNA"/>
</dbReference>
<organism evidence="2 3">
    <name type="scientific">Edwardsiella ictaluri (strain 93-146)</name>
    <dbReference type="NCBI Taxonomy" id="634503"/>
    <lineage>
        <taxon>Bacteria</taxon>
        <taxon>Pseudomonadati</taxon>
        <taxon>Pseudomonadota</taxon>
        <taxon>Gammaproteobacteria</taxon>
        <taxon>Enterobacterales</taxon>
        <taxon>Hafniaceae</taxon>
        <taxon>Edwardsiella</taxon>
    </lineage>
</organism>
<feature type="transmembrane region" description="Helical" evidence="1">
    <location>
        <begin position="34"/>
        <end position="59"/>
    </location>
</feature>
<keyword evidence="1" id="KW-0812">Transmembrane</keyword>
<dbReference type="HOGENOM" id="CLU_2896932_0_0_6"/>